<comment type="catalytic activity">
    <reaction evidence="8">
        <text>Specificity close to that of papain. As compared to cathepsin B, cathepsin L exhibits higher activity toward protein substrates, but has little activity on Z-Arg-Arg-NHMec, and no peptidyl-dipeptidase activity.</text>
        <dbReference type="EC" id="3.4.22.15"/>
    </reaction>
</comment>
<dbReference type="GO" id="GO:0005767">
    <property type="term" value="C:secondary lysosome"/>
    <property type="evidence" value="ECO:0007669"/>
    <property type="project" value="UniProtKB-ARBA"/>
</dbReference>
<dbReference type="PROSITE" id="PS00639">
    <property type="entry name" value="THIOL_PROTEASE_HIS"/>
    <property type="match status" value="1"/>
</dbReference>
<keyword evidence="5" id="KW-0788">Thiol protease</keyword>
<keyword evidence="7" id="KW-1015">Disulfide bond</keyword>
<evidence type="ECO:0000259" key="11">
    <source>
        <dbReference type="SMART" id="SM00645"/>
    </source>
</evidence>
<dbReference type="EnsemblMetazoa" id="ASIC012117-RA">
    <property type="protein sequence ID" value="ASIC012117-PA"/>
    <property type="gene ID" value="ASIC012117"/>
</dbReference>
<dbReference type="PRINTS" id="PR00705">
    <property type="entry name" value="PAPAIN"/>
</dbReference>
<dbReference type="InterPro" id="IPR013201">
    <property type="entry name" value="Prot_inhib_I29"/>
</dbReference>
<sequence length="336" mass="37903">MRLLFLVAFVVIAANAASLFDNTLIQEWKTFKLKYHKHYGSLYEDTLRMRIYAQNRILIARHNQRFLHGLQSFEMDENQFSDLLAEEFRRTMLGLRPMDKTSKLGTEKLFQWIPPQDNVKLPSTVDWRDHHAVTRVKNQGECGSCWAFSATGALESQWFLRYSKLVELSEQNLLDCSTMNAGCDGGIPSHAYQDIMNEGGINLESNYPYQGQQNDQCKFNRSAVAATVKGVFFLPDSDEVALMKAVAIIGPISVAIEVLDSFNFYSGGVYYDPKCSPAGLNHAVLIVGYGTTSDGVDYWLVKNSWGEDWGDKGYIKMARNRNNNCGIASLAVYPVI</sequence>
<protein>
    <recommendedName>
        <fullName evidence="9">cathepsin L</fullName>
        <ecNumber evidence="9">3.4.22.15</ecNumber>
    </recommendedName>
</protein>
<keyword evidence="3 10" id="KW-0732">Signal</keyword>
<keyword evidence="2" id="KW-0645">Protease</keyword>
<keyword evidence="6" id="KW-0865">Zymogen</keyword>
<evidence type="ECO:0000256" key="7">
    <source>
        <dbReference type="ARBA" id="ARBA00023157"/>
    </source>
</evidence>
<dbReference type="Gene3D" id="3.90.70.10">
    <property type="entry name" value="Cysteine proteinases"/>
    <property type="match status" value="1"/>
</dbReference>
<evidence type="ECO:0000256" key="10">
    <source>
        <dbReference type="SAM" id="SignalP"/>
    </source>
</evidence>
<dbReference type="InterPro" id="IPR025660">
    <property type="entry name" value="Pept_his_AS"/>
</dbReference>
<evidence type="ECO:0000313" key="14">
    <source>
        <dbReference type="EnsemblMetazoa" id="ASIC012117-PA"/>
    </source>
</evidence>
<dbReference type="STRING" id="74873.A0A084W1Y1"/>
<dbReference type="VEuPathDB" id="VectorBase:ASIC012117"/>
<dbReference type="SUPFAM" id="SSF54001">
    <property type="entry name" value="Cysteine proteinases"/>
    <property type="match status" value="1"/>
</dbReference>
<dbReference type="OrthoDB" id="10253408at2759"/>
<dbReference type="PANTHER" id="PTHR12411">
    <property type="entry name" value="CYSTEINE PROTEASE FAMILY C1-RELATED"/>
    <property type="match status" value="1"/>
</dbReference>
<organism evidence="13">
    <name type="scientific">Anopheles sinensis</name>
    <name type="common">Mosquito</name>
    <dbReference type="NCBI Taxonomy" id="74873"/>
    <lineage>
        <taxon>Eukaryota</taxon>
        <taxon>Metazoa</taxon>
        <taxon>Ecdysozoa</taxon>
        <taxon>Arthropoda</taxon>
        <taxon>Hexapoda</taxon>
        <taxon>Insecta</taxon>
        <taxon>Pterygota</taxon>
        <taxon>Neoptera</taxon>
        <taxon>Endopterygota</taxon>
        <taxon>Diptera</taxon>
        <taxon>Nematocera</taxon>
        <taxon>Culicoidea</taxon>
        <taxon>Culicidae</taxon>
        <taxon>Anophelinae</taxon>
        <taxon>Anopheles</taxon>
    </lineage>
</organism>
<evidence type="ECO:0000256" key="8">
    <source>
        <dbReference type="ARBA" id="ARBA00036319"/>
    </source>
</evidence>
<reference evidence="13 15" key="1">
    <citation type="journal article" date="2014" name="BMC Genomics">
        <title>Genome sequence of Anopheles sinensis provides insight into genetics basis of mosquito competence for malaria parasites.</title>
        <authorList>
            <person name="Zhou D."/>
            <person name="Zhang D."/>
            <person name="Ding G."/>
            <person name="Shi L."/>
            <person name="Hou Q."/>
            <person name="Ye Y."/>
            <person name="Xu Y."/>
            <person name="Zhou H."/>
            <person name="Xiong C."/>
            <person name="Li S."/>
            <person name="Yu J."/>
            <person name="Hong S."/>
            <person name="Yu X."/>
            <person name="Zou P."/>
            <person name="Chen C."/>
            <person name="Chang X."/>
            <person name="Wang W."/>
            <person name="Lv Y."/>
            <person name="Sun Y."/>
            <person name="Ma L."/>
            <person name="Shen B."/>
            <person name="Zhu C."/>
        </authorList>
    </citation>
    <scope>NUCLEOTIDE SEQUENCE [LARGE SCALE GENOMIC DNA]</scope>
</reference>
<dbReference type="EMBL" id="ATLV01019471">
    <property type="status" value="NOT_ANNOTATED_CDS"/>
    <property type="molecule type" value="Genomic_DNA"/>
</dbReference>
<dbReference type="FunFam" id="2.40.50.170:FF:000001">
    <property type="entry name" value="Cathepsin L1"/>
    <property type="match status" value="1"/>
</dbReference>
<dbReference type="AlphaFoldDB" id="A0A084W1Y1"/>
<dbReference type="PROSITE" id="PS00640">
    <property type="entry name" value="THIOL_PROTEASE_ASN"/>
    <property type="match status" value="1"/>
</dbReference>
<dbReference type="InterPro" id="IPR038765">
    <property type="entry name" value="Papain-like_cys_pep_sf"/>
</dbReference>
<gene>
    <name evidence="13" type="ORF">ZHAS_00012117</name>
</gene>
<evidence type="ECO:0000313" key="15">
    <source>
        <dbReference type="Proteomes" id="UP000030765"/>
    </source>
</evidence>
<keyword evidence="4" id="KW-0378">Hydrolase</keyword>
<dbReference type="InterPro" id="IPR013128">
    <property type="entry name" value="Peptidase_C1A"/>
</dbReference>
<dbReference type="EMBL" id="KE525272">
    <property type="protein sequence ID" value="KFB44225.1"/>
    <property type="molecule type" value="Genomic_DNA"/>
</dbReference>
<name>A0A084W1Y1_ANOSI</name>
<dbReference type="EC" id="3.4.22.15" evidence="9"/>
<dbReference type="GO" id="GO:0005768">
    <property type="term" value="C:endosome"/>
    <property type="evidence" value="ECO:0007669"/>
    <property type="project" value="UniProtKB-ARBA"/>
</dbReference>
<dbReference type="InterPro" id="IPR000668">
    <property type="entry name" value="Peptidase_C1A_C"/>
</dbReference>
<dbReference type="Pfam" id="PF08246">
    <property type="entry name" value="Inhibitor_I29"/>
    <property type="match status" value="1"/>
</dbReference>
<dbReference type="InterPro" id="IPR000169">
    <property type="entry name" value="Pept_cys_AS"/>
</dbReference>
<evidence type="ECO:0000256" key="4">
    <source>
        <dbReference type="ARBA" id="ARBA00022801"/>
    </source>
</evidence>
<dbReference type="SMART" id="SM00848">
    <property type="entry name" value="Inhibitor_I29"/>
    <property type="match status" value="1"/>
</dbReference>
<dbReference type="InterPro" id="IPR025661">
    <property type="entry name" value="Pept_asp_AS"/>
</dbReference>
<dbReference type="Proteomes" id="UP000030765">
    <property type="component" value="Unassembled WGS sequence"/>
</dbReference>
<evidence type="ECO:0000256" key="1">
    <source>
        <dbReference type="ARBA" id="ARBA00008455"/>
    </source>
</evidence>
<evidence type="ECO:0000313" key="13">
    <source>
        <dbReference type="EMBL" id="KFB44225.1"/>
    </source>
</evidence>
<feature type="domain" description="Cathepsin propeptide inhibitor" evidence="12">
    <location>
        <begin position="28"/>
        <end position="88"/>
    </location>
</feature>
<feature type="domain" description="Peptidase C1A papain C-terminal" evidence="11">
    <location>
        <begin position="121"/>
        <end position="335"/>
    </location>
</feature>
<reference evidence="14" key="2">
    <citation type="submission" date="2020-05" db="UniProtKB">
        <authorList>
            <consortium name="EnsemblMetazoa"/>
        </authorList>
    </citation>
    <scope>IDENTIFICATION</scope>
</reference>
<dbReference type="Pfam" id="PF00112">
    <property type="entry name" value="Peptidase_C1"/>
    <property type="match status" value="1"/>
</dbReference>
<evidence type="ECO:0000256" key="9">
    <source>
        <dbReference type="ARBA" id="ARBA00038911"/>
    </source>
</evidence>
<dbReference type="FunFam" id="3.90.70.10:FF:000006">
    <property type="entry name" value="Cathepsin S"/>
    <property type="match status" value="1"/>
</dbReference>
<proteinExistence type="inferred from homology"/>
<dbReference type="SMART" id="SM00645">
    <property type="entry name" value="Pept_C1"/>
    <property type="match status" value="1"/>
</dbReference>
<dbReference type="GO" id="GO:0004197">
    <property type="term" value="F:cysteine-type endopeptidase activity"/>
    <property type="evidence" value="ECO:0007669"/>
    <property type="project" value="UniProtKB-EC"/>
</dbReference>
<keyword evidence="15" id="KW-1185">Reference proteome</keyword>
<evidence type="ECO:0000259" key="12">
    <source>
        <dbReference type="SMART" id="SM00848"/>
    </source>
</evidence>
<evidence type="ECO:0000256" key="6">
    <source>
        <dbReference type="ARBA" id="ARBA00023145"/>
    </source>
</evidence>
<feature type="chain" id="PRO_5005390966" description="cathepsin L" evidence="10">
    <location>
        <begin position="17"/>
        <end position="336"/>
    </location>
</feature>
<evidence type="ECO:0000256" key="2">
    <source>
        <dbReference type="ARBA" id="ARBA00022670"/>
    </source>
</evidence>
<dbReference type="InterPro" id="IPR039417">
    <property type="entry name" value="Peptidase_C1A_papain-like"/>
</dbReference>
<accession>A0A084W1Y1</accession>
<feature type="signal peptide" evidence="10">
    <location>
        <begin position="1"/>
        <end position="16"/>
    </location>
</feature>
<evidence type="ECO:0000256" key="3">
    <source>
        <dbReference type="ARBA" id="ARBA00022729"/>
    </source>
</evidence>
<dbReference type="PROSITE" id="PS00139">
    <property type="entry name" value="THIOL_PROTEASE_CYS"/>
    <property type="match status" value="1"/>
</dbReference>
<dbReference type="OMA" id="CISSWAF"/>
<evidence type="ECO:0000256" key="5">
    <source>
        <dbReference type="ARBA" id="ARBA00022807"/>
    </source>
</evidence>
<dbReference type="CDD" id="cd02248">
    <property type="entry name" value="Peptidase_C1A"/>
    <property type="match status" value="1"/>
</dbReference>
<dbReference type="GO" id="GO:0006508">
    <property type="term" value="P:proteolysis"/>
    <property type="evidence" value="ECO:0007669"/>
    <property type="project" value="UniProtKB-KW"/>
</dbReference>
<dbReference type="VEuPathDB" id="VectorBase:ASIS018040"/>
<comment type="similarity">
    <text evidence="1">Belongs to the peptidase C1 family.</text>
</comment>